<organism evidence="9 10">
    <name type="scientific">Exocentrus adspersus</name>
    <dbReference type="NCBI Taxonomy" id="1586481"/>
    <lineage>
        <taxon>Eukaryota</taxon>
        <taxon>Metazoa</taxon>
        <taxon>Ecdysozoa</taxon>
        <taxon>Arthropoda</taxon>
        <taxon>Hexapoda</taxon>
        <taxon>Insecta</taxon>
        <taxon>Pterygota</taxon>
        <taxon>Neoptera</taxon>
        <taxon>Endopterygota</taxon>
        <taxon>Coleoptera</taxon>
        <taxon>Polyphaga</taxon>
        <taxon>Cucujiformia</taxon>
        <taxon>Chrysomeloidea</taxon>
        <taxon>Cerambycidae</taxon>
        <taxon>Lamiinae</taxon>
        <taxon>Acanthocinini</taxon>
        <taxon>Exocentrus</taxon>
    </lineage>
</organism>
<evidence type="ECO:0000313" key="10">
    <source>
        <dbReference type="Proteomes" id="UP001159042"/>
    </source>
</evidence>
<dbReference type="InterPro" id="IPR027806">
    <property type="entry name" value="HARBI1_dom"/>
</dbReference>
<keyword evidence="6" id="KW-0378">Hydrolase</keyword>
<evidence type="ECO:0000313" key="9">
    <source>
        <dbReference type="EMBL" id="KAJ8911894.1"/>
    </source>
</evidence>
<comment type="similarity">
    <text evidence="3">Belongs to the HARBI1 family.</text>
</comment>
<evidence type="ECO:0000259" key="8">
    <source>
        <dbReference type="Pfam" id="PF13359"/>
    </source>
</evidence>
<keyword evidence="10" id="KW-1185">Reference proteome</keyword>
<keyword evidence="4" id="KW-0540">Nuclease</keyword>
<keyword evidence="7" id="KW-0539">Nucleus</keyword>
<evidence type="ECO:0000256" key="1">
    <source>
        <dbReference type="ARBA" id="ARBA00001968"/>
    </source>
</evidence>
<feature type="domain" description="DDE Tnp4" evidence="8">
    <location>
        <begin position="155"/>
        <end position="278"/>
    </location>
</feature>
<comment type="caution">
    <text evidence="9">The sequence shown here is derived from an EMBL/GenBank/DDBJ whole genome shotgun (WGS) entry which is preliminary data.</text>
</comment>
<gene>
    <name evidence="9" type="ORF">NQ315_012308</name>
</gene>
<keyword evidence="5" id="KW-0479">Metal-binding</keyword>
<evidence type="ECO:0000256" key="3">
    <source>
        <dbReference type="ARBA" id="ARBA00006958"/>
    </source>
</evidence>
<dbReference type="Proteomes" id="UP001159042">
    <property type="component" value="Unassembled WGS sequence"/>
</dbReference>
<dbReference type="GO" id="GO:0016787">
    <property type="term" value="F:hydrolase activity"/>
    <property type="evidence" value="ECO:0007669"/>
    <property type="project" value="UniProtKB-KW"/>
</dbReference>
<dbReference type="PANTHER" id="PTHR22930">
    <property type="match status" value="1"/>
</dbReference>
<dbReference type="GO" id="GO:0004518">
    <property type="term" value="F:nuclease activity"/>
    <property type="evidence" value="ECO:0007669"/>
    <property type="project" value="UniProtKB-KW"/>
</dbReference>
<dbReference type="GO" id="GO:0005634">
    <property type="term" value="C:nucleus"/>
    <property type="evidence" value="ECO:0007669"/>
    <property type="project" value="UniProtKB-SubCell"/>
</dbReference>
<sequence length="336" mass="38589">MDLIGVLRNRYIMRQRRDQIRREQIYNNRITRRQLRDASNPFTLPECVFQGIYRLSKDLVSALIEDLRPFLHERERTTGIPLQHKVLCALNFFGQGSFQKAVGCDFILGLSQTSVSRCLDEVVAALNRPEILAANVRFPDSEAERRAIIRIVVEVATSNYKILNVLARYPGSSQDSFIWANSAIRTRMEQLYRAGAECWLLGDSGYPEEPWLHVPFLNAPEGSAEAEFSSQLKISRSSVERTIGHLKSRFQCLHVHRVLMYSPEKAARIVNACIVLHNKCLDARLPHFEIIPEDRVPQENVIRPPPAEGRQRDRLLREGQVVRQRLVDRLRQAAAN</sequence>
<dbReference type="InterPro" id="IPR045249">
    <property type="entry name" value="HARBI1-like"/>
</dbReference>
<evidence type="ECO:0000256" key="6">
    <source>
        <dbReference type="ARBA" id="ARBA00022801"/>
    </source>
</evidence>
<dbReference type="AlphaFoldDB" id="A0AAV8VCB5"/>
<name>A0AAV8VCB5_9CUCU</name>
<dbReference type="PANTHER" id="PTHR22930:SF85">
    <property type="entry name" value="GH03217P-RELATED"/>
    <property type="match status" value="1"/>
</dbReference>
<evidence type="ECO:0000256" key="4">
    <source>
        <dbReference type="ARBA" id="ARBA00022722"/>
    </source>
</evidence>
<reference evidence="9 10" key="1">
    <citation type="journal article" date="2023" name="Insect Mol. Biol.">
        <title>Genome sequencing provides insights into the evolution of gene families encoding plant cell wall-degrading enzymes in longhorned beetles.</title>
        <authorList>
            <person name="Shin N.R."/>
            <person name="Okamura Y."/>
            <person name="Kirsch R."/>
            <person name="Pauchet Y."/>
        </authorList>
    </citation>
    <scope>NUCLEOTIDE SEQUENCE [LARGE SCALE GENOMIC DNA]</scope>
    <source>
        <strain evidence="9">EAD_L_NR</strain>
    </source>
</reference>
<accession>A0AAV8VCB5</accession>
<dbReference type="EMBL" id="JANEYG010000156">
    <property type="protein sequence ID" value="KAJ8911894.1"/>
    <property type="molecule type" value="Genomic_DNA"/>
</dbReference>
<proteinExistence type="inferred from homology"/>
<comment type="cofactor">
    <cofactor evidence="1">
        <name>a divalent metal cation</name>
        <dbReference type="ChEBI" id="CHEBI:60240"/>
    </cofactor>
</comment>
<evidence type="ECO:0000256" key="2">
    <source>
        <dbReference type="ARBA" id="ARBA00004123"/>
    </source>
</evidence>
<comment type="subcellular location">
    <subcellularLocation>
        <location evidence="2">Nucleus</location>
    </subcellularLocation>
</comment>
<dbReference type="Pfam" id="PF13359">
    <property type="entry name" value="DDE_Tnp_4"/>
    <property type="match status" value="1"/>
</dbReference>
<evidence type="ECO:0000256" key="7">
    <source>
        <dbReference type="ARBA" id="ARBA00023242"/>
    </source>
</evidence>
<evidence type="ECO:0000256" key="5">
    <source>
        <dbReference type="ARBA" id="ARBA00022723"/>
    </source>
</evidence>
<protein>
    <recommendedName>
        <fullName evidence="8">DDE Tnp4 domain-containing protein</fullName>
    </recommendedName>
</protein>
<dbReference type="GO" id="GO:0046872">
    <property type="term" value="F:metal ion binding"/>
    <property type="evidence" value="ECO:0007669"/>
    <property type="project" value="UniProtKB-KW"/>
</dbReference>